<evidence type="ECO:0000313" key="3">
    <source>
        <dbReference type="Proteomes" id="UP001209570"/>
    </source>
</evidence>
<sequence>MALSASPSEQTLYHVRLIDPWIPSDADASSSSSSSSSPLPSRGPAPFSFFGLDLELRGHHSDGSPVAIALSFPEDAQQRAELDTVGGPFEIVVKAKVAPDKVTPPQRVVVQAMLKVQVHNRLARINKIHFLKAAATARDVHRALMRVLERVSVSRPMELSFVRHNHAQASAKILPFAGRPDVQRAQVDQFLKLQQDEAQWTPERLRRKQFNLQQMDLQREAYLYHHIGMQLQTLHDEIMAGGQWQAYEFEKALWYYHAPTNALFAEHPMRNSEKTRQLIGSVQLRTRVAAQRLQHGARRFLRVAAITHRVLDAAIDHESSALWRKALDDVWQQSLQPFYVANFLRLQRRRDGIDAEAEELWELWLARDPAEQAPVEAAAMELSCQTEASFDHWAGDPLSSAQLVTSAEQAAADREAGDEADGDDDEDDDDDDDANWRSRLRLLKLRHKRLSPSKVPPPNNNRRKTSSLVAPEPAAGLLAPGLSASVDVHHTQTWESCSPPSLSHDQRVHVELPVWRRDGSFRSFHAFFNATAAQSAENAVVGGSSSSPLRTGHG</sequence>
<reference evidence="2" key="1">
    <citation type="submission" date="2021-12" db="EMBL/GenBank/DDBJ databases">
        <title>Prjna785345.</title>
        <authorList>
            <person name="Rujirawat T."/>
            <person name="Krajaejun T."/>
        </authorList>
    </citation>
    <scope>NUCLEOTIDE SEQUENCE</scope>
    <source>
        <strain evidence="2">Pi057C3</strain>
    </source>
</reference>
<comment type="caution">
    <text evidence="2">The sequence shown here is derived from an EMBL/GenBank/DDBJ whole genome shotgun (WGS) entry which is preliminary data.</text>
</comment>
<evidence type="ECO:0000313" key="2">
    <source>
        <dbReference type="EMBL" id="KAJ0404142.1"/>
    </source>
</evidence>
<feature type="region of interest" description="Disordered" evidence="1">
    <location>
        <begin position="448"/>
        <end position="467"/>
    </location>
</feature>
<name>A0AAD5LN97_PYTIN</name>
<dbReference type="Proteomes" id="UP001209570">
    <property type="component" value="Unassembled WGS sequence"/>
</dbReference>
<accession>A0AAD5LN97</accession>
<keyword evidence="3" id="KW-1185">Reference proteome</keyword>
<protein>
    <submittedName>
        <fullName evidence="2">Uncharacterized protein</fullName>
    </submittedName>
</protein>
<organism evidence="2 3">
    <name type="scientific">Pythium insidiosum</name>
    <name type="common">Pythiosis disease agent</name>
    <dbReference type="NCBI Taxonomy" id="114742"/>
    <lineage>
        <taxon>Eukaryota</taxon>
        <taxon>Sar</taxon>
        <taxon>Stramenopiles</taxon>
        <taxon>Oomycota</taxon>
        <taxon>Peronosporomycetes</taxon>
        <taxon>Pythiales</taxon>
        <taxon>Pythiaceae</taxon>
        <taxon>Pythium</taxon>
    </lineage>
</organism>
<feature type="region of interest" description="Disordered" evidence="1">
    <location>
        <begin position="403"/>
        <end position="435"/>
    </location>
</feature>
<proteinExistence type="predicted"/>
<dbReference type="AlphaFoldDB" id="A0AAD5LN97"/>
<evidence type="ECO:0000256" key="1">
    <source>
        <dbReference type="SAM" id="MobiDB-lite"/>
    </source>
</evidence>
<dbReference type="EMBL" id="JAKCXM010000068">
    <property type="protein sequence ID" value="KAJ0404142.1"/>
    <property type="molecule type" value="Genomic_DNA"/>
</dbReference>
<gene>
    <name evidence="2" type="ORF">P43SY_008700</name>
</gene>
<feature type="compositionally biased region" description="Acidic residues" evidence="1">
    <location>
        <begin position="418"/>
        <end position="433"/>
    </location>
</feature>